<proteinExistence type="predicted"/>
<keyword evidence="1" id="KW-0812">Transmembrane</keyword>
<feature type="transmembrane region" description="Helical" evidence="1">
    <location>
        <begin position="13"/>
        <end position="35"/>
    </location>
</feature>
<keyword evidence="1" id="KW-1133">Transmembrane helix</keyword>
<dbReference type="Proteomes" id="UP000316167">
    <property type="component" value="Unassembled WGS sequence"/>
</dbReference>
<evidence type="ECO:0000313" key="3">
    <source>
        <dbReference type="Proteomes" id="UP000316167"/>
    </source>
</evidence>
<comment type="caution">
    <text evidence="2">The sequence shown here is derived from an EMBL/GenBank/DDBJ whole genome shotgun (WGS) entry which is preliminary data.</text>
</comment>
<evidence type="ECO:0000256" key="1">
    <source>
        <dbReference type="SAM" id="Phobius"/>
    </source>
</evidence>
<keyword evidence="3" id="KW-1185">Reference proteome</keyword>
<organism evidence="2 3">
    <name type="scientific">Lacibacter cauensis</name>
    <dbReference type="NCBI Taxonomy" id="510947"/>
    <lineage>
        <taxon>Bacteria</taxon>
        <taxon>Pseudomonadati</taxon>
        <taxon>Bacteroidota</taxon>
        <taxon>Chitinophagia</taxon>
        <taxon>Chitinophagales</taxon>
        <taxon>Chitinophagaceae</taxon>
        <taxon>Lacibacter</taxon>
    </lineage>
</organism>
<evidence type="ECO:0000313" key="2">
    <source>
        <dbReference type="EMBL" id="TWI79179.1"/>
    </source>
</evidence>
<sequence length="52" mass="5724">MNTLLGVLGTQELIIILSIVLSLGLFIIIPVIIAYRLGKKAGKLEAMEMQRK</sequence>
<name>A0A562SCX8_9BACT</name>
<dbReference type="EMBL" id="VLLE01000006">
    <property type="protein sequence ID" value="TWI79179.1"/>
    <property type="molecule type" value="Genomic_DNA"/>
</dbReference>
<reference evidence="2 3" key="1">
    <citation type="journal article" date="2015" name="Stand. Genomic Sci.">
        <title>Genomic Encyclopedia of Bacterial and Archaeal Type Strains, Phase III: the genomes of soil and plant-associated and newly described type strains.</title>
        <authorList>
            <person name="Whitman W.B."/>
            <person name="Woyke T."/>
            <person name="Klenk H.P."/>
            <person name="Zhou Y."/>
            <person name="Lilburn T.G."/>
            <person name="Beck B.J."/>
            <person name="De Vos P."/>
            <person name="Vandamme P."/>
            <person name="Eisen J.A."/>
            <person name="Garrity G."/>
            <person name="Hugenholtz P."/>
            <person name="Kyrpides N.C."/>
        </authorList>
    </citation>
    <scope>NUCLEOTIDE SEQUENCE [LARGE SCALE GENOMIC DNA]</scope>
    <source>
        <strain evidence="2 3">CGMCC 1.7271</strain>
    </source>
</reference>
<dbReference type="RefSeq" id="WP_158637433.1">
    <property type="nucleotide sequence ID" value="NZ_VLLE01000006.1"/>
</dbReference>
<keyword evidence="1" id="KW-0472">Membrane</keyword>
<gene>
    <name evidence="2" type="ORF">IQ13_3581</name>
</gene>
<dbReference type="AlphaFoldDB" id="A0A562SCX8"/>
<accession>A0A562SCX8</accession>
<protein>
    <submittedName>
        <fullName evidence="2">Uncharacterized protein</fullName>
    </submittedName>
</protein>